<feature type="region of interest" description="Disordered" evidence="1">
    <location>
        <begin position="114"/>
        <end position="140"/>
    </location>
</feature>
<evidence type="ECO:0000256" key="1">
    <source>
        <dbReference type="SAM" id="MobiDB-lite"/>
    </source>
</evidence>
<evidence type="ECO:0000313" key="3">
    <source>
        <dbReference type="Proteomes" id="UP001341840"/>
    </source>
</evidence>
<sequence>MRENDHSLPNEASSVQNPLNSADDKVLNHGASTSDSPATSDDLQANVAPNISPPTMAELEKVQEDSAVYASPQFANRPMLSNHLQSLALKFNLPWLLLGDFNEVLRPEEVKRKLTKEERKQEKSALEHKVRAWDPKSRRL</sequence>
<reference evidence="2 3" key="1">
    <citation type="journal article" date="2023" name="Plants (Basel)">
        <title>Bridging the Gap: Combining Genomics and Transcriptomics Approaches to Understand Stylosanthes scabra, an Orphan Legume from the Brazilian Caatinga.</title>
        <authorList>
            <person name="Ferreira-Neto J.R.C."/>
            <person name="da Silva M.D."/>
            <person name="Binneck E."/>
            <person name="de Melo N.F."/>
            <person name="da Silva R.H."/>
            <person name="de Melo A.L.T.M."/>
            <person name="Pandolfi V."/>
            <person name="Bustamante F.O."/>
            <person name="Brasileiro-Vidal A.C."/>
            <person name="Benko-Iseppon A.M."/>
        </authorList>
    </citation>
    <scope>NUCLEOTIDE SEQUENCE [LARGE SCALE GENOMIC DNA]</scope>
    <source>
        <tissue evidence="2">Leaves</tissue>
    </source>
</reference>
<feature type="compositionally biased region" description="Polar residues" evidence="1">
    <location>
        <begin position="10"/>
        <end position="20"/>
    </location>
</feature>
<keyword evidence="3" id="KW-1185">Reference proteome</keyword>
<name>A0ABU6WTS0_9FABA</name>
<gene>
    <name evidence="2" type="ORF">PIB30_076626</name>
</gene>
<dbReference type="Proteomes" id="UP001341840">
    <property type="component" value="Unassembled WGS sequence"/>
</dbReference>
<dbReference type="EMBL" id="JASCZI010182251">
    <property type="protein sequence ID" value="MED6187458.1"/>
    <property type="molecule type" value="Genomic_DNA"/>
</dbReference>
<proteinExistence type="predicted"/>
<feature type="compositionally biased region" description="Low complexity" evidence="1">
    <location>
        <begin position="31"/>
        <end position="42"/>
    </location>
</feature>
<comment type="caution">
    <text evidence="2">The sequence shown here is derived from an EMBL/GenBank/DDBJ whole genome shotgun (WGS) entry which is preliminary data.</text>
</comment>
<feature type="region of interest" description="Disordered" evidence="1">
    <location>
        <begin position="1"/>
        <end position="51"/>
    </location>
</feature>
<organism evidence="2 3">
    <name type="scientific">Stylosanthes scabra</name>
    <dbReference type="NCBI Taxonomy" id="79078"/>
    <lineage>
        <taxon>Eukaryota</taxon>
        <taxon>Viridiplantae</taxon>
        <taxon>Streptophyta</taxon>
        <taxon>Embryophyta</taxon>
        <taxon>Tracheophyta</taxon>
        <taxon>Spermatophyta</taxon>
        <taxon>Magnoliopsida</taxon>
        <taxon>eudicotyledons</taxon>
        <taxon>Gunneridae</taxon>
        <taxon>Pentapetalae</taxon>
        <taxon>rosids</taxon>
        <taxon>fabids</taxon>
        <taxon>Fabales</taxon>
        <taxon>Fabaceae</taxon>
        <taxon>Papilionoideae</taxon>
        <taxon>50 kb inversion clade</taxon>
        <taxon>dalbergioids sensu lato</taxon>
        <taxon>Dalbergieae</taxon>
        <taxon>Pterocarpus clade</taxon>
        <taxon>Stylosanthes</taxon>
    </lineage>
</organism>
<evidence type="ECO:0000313" key="2">
    <source>
        <dbReference type="EMBL" id="MED6187458.1"/>
    </source>
</evidence>
<protein>
    <submittedName>
        <fullName evidence="2">Uncharacterized protein</fullName>
    </submittedName>
</protein>
<accession>A0ABU6WTS0</accession>